<feature type="transmembrane region" description="Helical" evidence="7">
    <location>
        <begin position="183"/>
        <end position="201"/>
    </location>
</feature>
<keyword evidence="3" id="KW-1003">Cell membrane</keyword>
<dbReference type="Pfam" id="PF03916">
    <property type="entry name" value="NrfD"/>
    <property type="match status" value="1"/>
</dbReference>
<evidence type="ECO:0000256" key="1">
    <source>
        <dbReference type="ARBA" id="ARBA00004651"/>
    </source>
</evidence>
<dbReference type="Proteomes" id="UP000440096">
    <property type="component" value="Unassembled WGS sequence"/>
</dbReference>
<evidence type="ECO:0000256" key="4">
    <source>
        <dbReference type="ARBA" id="ARBA00022692"/>
    </source>
</evidence>
<evidence type="ECO:0000313" key="8">
    <source>
        <dbReference type="EMBL" id="MTD57009.1"/>
    </source>
</evidence>
<keyword evidence="4 7" id="KW-0812">Transmembrane</keyword>
<dbReference type="InterPro" id="IPR005614">
    <property type="entry name" value="NrfD-like"/>
</dbReference>
<dbReference type="RefSeq" id="WP_154759151.1">
    <property type="nucleotide sequence ID" value="NZ_WMBA01000042.1"/>
</dbReference>
<proteinExistence type="inferred from homology"/>
<evidence type="ECO:0000256" key="7">
    <source>
        <dbReference type="SAM" id="Phobius"/>
    </source>
</evidence>
<feature type="transmembrane region" description="Helical" evidence="7">
    <location>
        <begin position="116"/>
        <end position="135"/>
    </location>
</feature>
<dbReference type="GO" id="GO:0005886">
    <property type="term" value="C:plasma membrane"/>
    <property type="evidence" value="ECO:0007669"/>
    <property type="project" value="UniProtKB-SubCell"/>
</dbReference>
<name>A0A6N7Z5P4_9PSEU</name>
<evidence type="ECO:0000313" key="9">
    <source>
        <dbReference type="Proteomes" id="UP000440096"/>
    </source>
</evidence>
<dbReference type="OrthoDB" id="112837at2"/>
<evidence type="ECO:0000256" key="5">
    <source>
        <dbReference type="ARBA" id="ARBA00022989"/>
    </source>
</evidence>
<evidence type="ECO:0000256" key="2">
    <source>
        <dbReference type="ARBA" id="ARBA00008929"/>
    </source>
</evidence>
<accession>A0A6N7Z5P4</accession>
<dbReference type="EMBL" id="WMBA01000042">
    <property type="protein sequence ID" value="MTD57009.1"/>
    <property type="molecule type" value="Genomic_DNA"/>
</dbReference>
<keyword evidence="9" id="KW-1185">Reference proteome</keyword>
<comment type="caution">
    <text evidence="8">The sequence shown here is derived from an EMBL/GenBank/DDBJ whole genome shotgun (WGS) entry which is preliminary data.</text>
</comment>
<keyword evidence="5 7" id="KW-1133">Transmembrane helix</keyword>
<reference evidence="8 9" key="1">
    <citation type="submission" date="2019-11" db="EMBL/GenBank/DDBJ databases">
        <title>Draft genome of Amycolatopsis RM579.</title>
        <authorList>
            <person name="Duangmal K."/>
            <person name="Mingma R."/>
        </authorList>
    </citation>
    <scope>NUCLEOTIDE SEQUENCE [LARGE SCALE GENOMIC DNA]</scope>
    <source>
        <strain evidence="8 9">RM579</strain>
    </source>
</reference>
<gene>
    <name evidence="8" type="ORF">GKO32_23980</name>
</gene>
<feature type="transmembrane region" description="Helical" evidence="7">
    <location>
        <begin position="142"/>
        <end position="163"/>
    </location>
</feature>
<evidence type="ECO:0000256" key="3">
    <source>
        <dbReference type="ARBA" id="ARBA00022475"/>
    </source>
</evidence>
<protein>
    <submittedName>
        <fullName evidence="8">Polysulfide reductase</fullName>
    </submittedName>
</protein>
<sequence length="316" mass="32646">MTENRAATWRKRRRAEQPMVPEAKFESYYGKPVLNAPVWHSPDIPGYLFLGGLAGASSVLGAGAQATGRPTMAAISKAGAFGAVSLSLAALIRDLGRPKRFLNMLRVLKVTSPMSVGSWLLAGYAPLAGVAAFSAVTGKFRLIGTAATAGTTVLGPAVAAYTAALVSDTAVPAWHDGHREMPYVFVGSGATAAGGLALLAAPAAESGPARTFAVLGAAVENGAFRLMQRRLGMVAEPYRTGKGGKYVRAGEILSAAGVAGALLTRRDGVLRRLSGAALVAASAALRWGIFHAGMDSANDPKYTVVPQRQRADGQKS</sequence>
<organism evidence="8 9">
    <name type="scientific">Amycolatopsis pithecellobii</name>
    <dbReference type="NCBI Taxonomy" id="664692"/>
    <lineage>
        <taxon>Bacteria</taxon>
        <taxon>Bacillati</taxon>
        <taxon>Actinomycetota</taxon>
        <taxon>Actinomycetes</taxon>
        <taxon>Pseudonocardiales</taxon>
        <taxon>Pseudonocardiaceae</taxon>
        <taxon>Amycolatopsis</taxon>
    </lineage>
</organism>
<comment type="subcellular location">
    <subcellularLocation>
        <location evidence="1">Cell membrane</location>
        <topology evidence="1">Multi-pass membrane protein</topology>
    </subcellularLocation>
</comment>
<evidence type="ECO:0000256" key="6">
    <source>
        <dbReference type="ARBA" id="ARBA00023136"/>
    </source>
</evidence>
<keyword evidence="6 7" id="KW-0472">Membrane</keyword>
<comment type="similarity">
    <text evidence="2">Belongs to the NrfD family.</text>
</comment>
<dbReference type="Gene3D" id="1.20.1630.10">
    <property type="entry name" value="Formate dehydrogenase/DMSO reductase domain"/>
    <property type="match status" value="1"/>
</dbReference>
<dbReference type="AlphaFoldDB" id="A0A6N7Z5P4"/>
<feature type="transmembrane region" description="Helical" evidence="7">
    <location>
        <begin position="78"/>
        <end position="96"/>
    </location>
</feature>